<dbReference type="InterPro" id="IPR036397">
    <property type="entry name" value="RNaseH_sf"/>
</dbReference>
<reference evidence="1 2" key="1">
    <citation type="submission" date="2022-01" db="EMBL/GenBank/DDBJ databases">
        <title>A chromosomal length assembly of Cordylochernes scorpioides.</title>
        <authorList>
            <person name="Zeh D."/>
            <person name="Zeh J."/>
        </authorList>
    </citation>
    <scope>NUCLEOTIDE SEQUENCE [LARGE SCALE GENOMIC DNA]</scope>
    <source>
        <strain evidence="1">IN4F17</strain>
        <tissue evidence="1">Whole Body</tissue>
    </source>
</reference>
<gene>
    <name evidence="1" type="ORF">LAZ67_6003691</name>
</gene>
<dbReference type="Gene3D" id="3.30.420.10">
    <property type="entry name" value="Ribonuclease H-like superfamily/Ribonuclease H"/>
    <property type="match status" value="1"/>
</dbReference>
<organism evidence="1 2">
    <name type="scientific">Cordylochernes scorpioides</name>
    <dbReference type="NCBI Taxonomy" id="51811"/>
    <lineage>
        <taxon>Eukaryota</taxon>
        <taxon>Metazoa</taxon>
        <taxon>Ecdysozoa</taxon>
        <taxon>Arthropoda</taxon>
        <taxon>Chelicerata</taxon>
        <taxon>Arachnida</taxon>
        <taxon>Pseudoscorpiones</taxon>
        <taxon>Cheliferoidea</taxon>
        <taxon>Chernetidae</taxon>
        <taxon>Cordylochernes</taxon>
    </lineage>
</organism>
<dbReference type="EMBL" id="CP092868">
    <property type="protein sequence ID" value="UYV69464.1"/>
    <property type="molecule type" value="Genomic_DNA"/>
</dbReference>
<evidence type="ECO:0000313" key="2">
    <source>
        <dbReference type="Proteomes" id="UP001235939"/>
    </source>
</evidence>
<dbReference type="Proteomes" id="UP001235939">
    <property type="component" value="Chromosome 06"/>
</dbReference>
<name>A0ABY6KKS8_9ARAC</name>
<protein>
    <recommendedName>
        <fullName evidence="3">MHC class I antigen</fullName>
    </recommendedName>
</protein>
<accession>A0ABY6KKS8</accession>
<dbReference type="InterPro" id="IPR001888">
    <property type="entry name" value="Transposase_1"/>
</dbReference>
<keyword evidence="2" id="KW-1185">Reference proteome</keyword>
<evidence type="ECO:0008006" key="3">
    <source>
        <dbReference type="Google" id="ProtNLM"/>
    </source>
</evidence>
<sequence length="169" mass="19288">MTSVFWDAKGILLIDYHEKGRTITGEYYYNLLEQMDAKIREKRPGLWKKKSSFTRTTHLITKVCWQWETAEFENVSAFVITTGSTTQWQADLAPKEMAASDMRNRRHVQPLPTWSTKLLILYPLIRSPYRVLSAGPAELRFFSELVTAPPLPFSSELGTGKGGVPCDVM</sequence>
<proteinExistence type="predicted"/>
<dbReference type="Pfam" id="PF01359">
    <property type="entry name" value="Transposase_1"/>
    <property type="match status" value="1"/>
</dbReference>
<evidence type="ECO:0000313" key="1">
    <source>
        <dbReference type="EMBL" id="UYV69464.1"/>
    </source>
</evidence>